<dbReference type="OMA" id="MTENING"/>
<accession>E2B8I3</accession>
<organism evidence="3">
    <name type="scientific">Harpegnathos saltator</name>
    <name type="common">Jerdon's jumping ant</name>
    <dbReference type="NCBI Taxonomy" id="610380"/>
    <lineage>
        <taxon>Eukaryota</taxon>
        <taxon>Metazoa</taxon>
        <taxon>Ecdysozoa</taxon>
        <taxon>Arthropoda</taxon>
        <taxon>Hexapoda</taxon>
        <taxon>Insecta</taxon>
        <taxon>Pterygota</taxon>
        <taxon>Neoptera</taxon>
        <taxon>Endopterygota</taxon>
        <taxon>Hymenoptera</taxon>
        <taxon>Apocrita</taxon>
        <taxon>Aculeata</taxon>
        <taxon>Formicoidea</taxon>
        <taxon>Formicidae</taxon>
        <taxon>Ponerinae</taxon>
        <taxon>Ponerini</taxon>
        <taxon>Harpegnathos</taxon>
    </lineage>
</organism>
<sequence>MTRRRIGHIVLIGALFISTFHGMCADWTTDLQESIQAMTRGIDEQVQRIVQQAHNDARQSIYSSVKPALEQVRRTVQNLPRDEHGRLISNTGNTILVNNGNGVSRSITSGHTPDGEPFVRDIVEWYEGNMLYHNETAYNPRTKSMQTTCWKLDFATSGAKPDDC</sequence>
<evidence type="ECO:0000256" key="1">
    <source>
        <dbReference type="SAM" id="SignalP"/>
    </source>
</evidence>
<keyword evidence="3" id="KW-1185">Reference proteome</keyword>
<evidence type="ECO:0000313" key="2">
    <source>
        <dbReference type="EMBL" id="EFN88017.1"/>
    </source>
</evidence>
<dbReference type="Proteomes" id="UP000008237">
    <property type="component" value="Unassembled WGS sequence"/>
</dbReference>
<keyword evidence="1" id="KW-0732">Signal</keyword>
<protein>
    <submittedName>
        <fullName evidence="2">Uncharacterized protein</fullName>
    </submittedName>
</protein>
<dbReference type="EMBL" id="GL446332">
    <property type="protein sequence ID" value="EFN88017.1"/>
    <property type="molecule type" value="Genomic_DNA"/>
</dbReference>
<evidence type="ECO:0000313" key="3">
    <source>
        <dbReference type="Proteomes" id="UP000008237"/>
    </source>
</evidence>
<reference evidence="2 3" key="1">
    <citation type="journal article" date="2010" name="Science">
        <title>Genomic comparison of the ants Camponotus floridanus and Harpegnathos saltator.</title>
        <authorList>
            <person name="Bonasio R."/>
            <person name="Zhang G."/>
            <person name="Ye C."/>
            <person name="Mutti N.S."/>
            <person name="Fang X."/>
            <person name="Qin N."/>
            <person name="Donahue G."/>
            <person name="Yang P."/>
            <person name="Li Q."/>
            <person name="Li C."/>
            <person name="Zhang P."/>
            <person name="Huang Z."/>
            <person name="Berger S.L."/>
            <person name="Reinberg D."/>
            <person name="Wang J."/>
            <person name="Liebig J."/>
        </authorList>
    </citation>
    <scope>NUCLEOTIDE SEQUENCE [LARGE SCALE GENOMIC DNA]</scope>
    <source>
        <strain evidence="2 3">R22 G/1</strain>
    </source>
</reference>
<dbReference type="InParanoid" id="E2B8I3"/>
<proteinExistence type="predicted"/>
<dbReference type="OrthoDB" id="7693257at2759"/>
<dbReference type="KEGG" id="hst:105192254"/>
<name>E2B8I3_HARSA</name>
<feature type="chain" id="PRO_5003157177" evidence="1">
    <location>
        <begin position="26"/>
        <end position="164"/>
    </location>
</feature>
<dbReference type="AlphaFoldDB" id="E2B8I3"/>
<feature type="signal peptide" evidence="1">
    <location>
        <begin position="1"/>
        <end position="25"/>
    </location>
</feature>
<dbReference type="PhylomeDB" id="E2B8I3"/>
<gene>
    <name evidence="2" type="ORF">EAI_11644</name>
</gene>